<gene>
    <name evidence="1" type="ORF">NLG97_g1330</name>
</gene>
<comment type="caution">
    <text evidence="1">The sequence shown here is derived from an EMBL/GenBank/DDBJ whole genome shotgun (WGS) entry which is preliminary data.</text>
</comment>
<organism evidence="1 2">
    <name type="scientific">Lecanicillium saksenae</name>
    <dbReference type="NCBI Taxonomy" id="468837"/>
    <lineage>
        <taxon>Eukaryota</taxon>
        <taxon>Fungi</taxon>
        <taxon>Dikarya</taxon>
        <taxon>Ascomycota</taxon>
        <taxon>Pezizomycotina</taxon>
        <taxon>Sordariomycetes</taxon>
        <taxon>Hypocreomycetidae</taxon>
        <taxon>Hypocreales</taxon>
        <taxon>Cordycipitaceae</taxon>
        <taxon>Lecanicillium</taxon>
    </lineage>
</organism>
<name>A0ACC1R5G5_9HYPO</name>
<evidence type="ECO:0000313" key="2">
    <source>
        <dbReference type="Proteomes" id="UP001148737"/>
    </source>
</evidence>
<proteinExistence type="predicted"/>
<sequence>MIVSEHLDATQVAYADVICVPVFDDGYLRERPEDSQYVMESLMMPMIGQYYMDKNRLRIVQAHDTVVERMRASTSASLQKRFAQAMQSYCDGVLIQVSERFGQRLLSLEEITAIRRNSAGCKPLYHLVEYAHGLQIPDEVFDSPIIQELEDLGMDMVAISNDILSYKKEQAEDVPHNMVAVCRLHGMSVQQAFDTVGKLLEHRYQRWDEIKESLPSWCVTADTDVRRYIDGIKSVVSANLNWR</sequence>
<dbReference type="EMBL" id="JANAKD010000065">
    <property type="protein sequence ID" value="KAJ3498172.1"/>
    <property type="molecule type" value="Genomic_DNA"/>
</dbReference>
<protein>
    <submittedName>
        <fullName evidence="1">Uncharacterized protein</fullName>
    </submittedName>
</protein>
<accession>A0ACC1R5G5</accession>
<evidence type="ECO:0000313" key="1">
    <source>
        <dbReference type="EMBL" id="KAJ3498172.1"/>
    </source>
</evidence>
<dbReference type="Proteomes" id="UP001148737">
    <property type="component" value="Unassembled WGS sequence"/>
</dbReference>
<reference evidence="1" key="1">
    <citation type="submission" date="2022-07" db="EMBL/GenBank/DDBJ databases">
        <title>Genome Sequence of Lecanicillium saksenae.</title>
        <authorList>
            <person name="Buettner E."/>
        </authorList>
    </citation>
    <scope>NUCLEOTIDE SEQUENCE</scope>
    <source>
        <strain evidence="1">VT-O1</strain>
    </source>
</reference>
<keyword evidence="2" id="KW-1185">Reference proteome</keyword>